<accession>A0A8J2RIY1</accession>
<sequence>MPKKSSVLCTLHFNKNDIKLTPRKISHRQENRLLDPVTLDDRLSQADSSSPNSSLKRLLFEETFLDVSSDSPTKRTPRRPAPRFTARNNSQHVTCRGPAFNCSKPAKGRRYTDSIRNLSVNLSFYSQAGYEKLRTIFTLPSLTSVKNHLAKVGCASGILKNALAEIQHKISEGHLAEATLSLDGMAIKKGIHWDSKLKK</sequence>
<evidence type="ECO:0000313" key="3">
    <source>
        <dbReference type="Proteomes" id="UP000789390"/>
    </source>
</evidence>
<protein>
    <recommendedName>
        <fullName evidence="1">THAP9-like helix-turn-helix domain-containing protein</fullName>
    </recommendedName>
</protein>
<keyword evidence="3" id="KW-1185">Reference proteome</keyword>
<feature type="domain" description="THAP9-like helix-turn-helix" evidence="1">
    <location>
        <begin position="104"/>
        <end position="146"/>
    </location>
</feature>
<dbReference type="InterPro" id="IPR021896">
    <property type="entry name" value="THAP9-like_HTH"/>
</dbReference>
<proteinExistence type="predicted"/>
<dbReference type="Pfam" id="PF12017">
    <property type="entry name" value="Tnp_P_element"/>
    <property type="match status" value="1"/>
</dbReference>
<comment type="caution">
    <text evidence="2">The sequence shown here is derived from an EMBL/GenBank/DDBJ whole genome shotgun (WGS) entry which is preliminary data.</text>
</comment>
<name>A0A8J2RIY1_9CRUS</name>
<gene>
    <name evidence="2" type="ORF">DGAL_LOCUS2796</name>
</gene>
<dbReference type="AlphaFoldDB" id="A0A8J2RIY1"/>
<evidence type="ECO:0000313" key="2">
    <source>
        <dbReference type="EMBL" id="CAH0100538.1"/>
    </source>
</evidence>
<organism evidence="2 3">
    <name type="scientific">Daphnia galeata</name>
    <dbReference type="NCBI Taxonomy" id="27404"/>
    <lineage>
        <taxon>Eukaryota</taxon>
        <taxon>Metazoa</taxon>
        <taxon>Ecdysozoa</taxon>
        <taxon>Arthropoda</taxon>
        <taxon>Crustacea</taxon>
        <taxon>Branchiopoda</taxon>
        <taxon>Diplostraca</taxon>
        <taxon>Cladocera</taxon>
        <taxon>Anomopoda</taxon>
        <taxon>Daphniidae</taxon>
        <taxon>Daphnia</taxon>
    </lineage>
</organism>
<dbReference type="OrthoDB" id="6371942at2759"/>
<evidence type="ECO:0000259" key="1">
    <source>
        <dbReference type="Pfam" id="PF12017"/>
    </source>
</evidence>
<reference evidence="2" key="1">
    <citation type="submission" date="2021-11" db="EMBL/GenBank/DDBJ databases">
        <authorList>
            <person name="Schell T."/>
        </authorList>
    </citation>
    <scope>NUCLEOTIDE SEQUENCE</scope>
    <source>
        <strain evidence="2">M5</strain>
    </source>
</reference>
<dbReference type="Proteomes" id="UP000789390">
    <property type="component" value="Unassembled WGS sequence"/>
</dbReference>
<dbReference type="EMBL" id="CAKKLH010000039">
    <property type="protein sequence ID" value="CAH0100538.1"/>
    <property type="molecule type" value="Genomic_DNA"/>
</dbReference>